<protein>
    <recommendedName>
        <fullName evidence="3">STAS domain-containing protein</fullName>
    </recommendedName>
</protein>
<evidence type="ECO:0008006" key="3">
    <source>
        <dbReference type="Google" id="ProtNLM"/>
    </source>
</evidence>
<dbReference type="EMBL" id="JBDIML010000004">
    <property type="protein sequence ID" value="MEN2768078.1"/>
    <property type="molecule type" value="Genomic_DNA"/>
</dbReference>
<organism evidence="1 2">
    <name type="scientific">Ornithinibacillus xuwenensis</name>
    <dbReference type="NCBI Taxonomy" id="3144668"/>
    <lineage>
        <taxon>Bacteria</taxon>
        <taxon>Bacillati</taxon>
        <taxon>Bacillota</taxon>
        <taxon>Bacilli</taxon>
        <taxon>Bacillales</taxon>
        <taxon>Bacillaceae</taxon>
        <taxon>Ornithinibacillus</taxon>
    </lineage>
</organism>
<evidence type="ECO:0000313" key="2">
    <source>
        <dbReference type="Proteomes" id="UP001444625"/>
    </source>
</evidence>
<dbReference type="RefSeq" id="WP_345825562.1">
    <property type="nucleotide sequence ID" value="NZ_JBDIML010000004.1"/>
</dbReference>
<evidence type="ECO:0000313" key="1">
    <source>
        <dbReference type="EMBL" id="MEN2768078.1"/>
    </source>
</evidence>
<gene>
    <name evidence="1" type="ORF">ABC228_12925</name>
</gene>
<sequence length="119" mass="13823">MAIVVDKRKYKMAIDETNREVRVQVHGLIKENDAAEYMQDLEETINKVTRNSYTLVVDATHQTTTPSKVVPQLDQALQYYMMLGFKDLILVKPSSKISQVQIRNSLERINFTGKYLDHY</sequence>
<comment type="caution">
    <text evidence="1">The sequence shown here is derived from an EMBL/GenBank/DDBJ whole genome shotgun (WGS) entry which is preliminary data.</text>
</comment>
<name>A0ABU9XKN9_9BACI</name>
<keyword evidence="2" id="KW-1185">Reference proteome</keyword>
<accession>A0ABU9XKN9</accession>
<proteinExistence type="predicted"/>
<reference evidence="1 2" key="1">
    <citation type="submission" date="2024-05" db="EMBL/GenBank/DDBJ databases">
        <authorList>
            <person name="Haq I."/>
            <person name="Ullah Z."/>
            <person name="Ahmad R."/>
            <person name="Li M."/>
            <person name="Tong Y."/>
        </authorList>
    </citation>
    <scope>NUCLEOTIDE SEQUENCE [LARGE SCALE GENOMIC DNA]</scope>
    <source>
        <strain evidence="1 2">16A2E</strain>
    </source>
</reference>
<dbReference type="Proteomes" id="UP001444625">
    <property type="component" value="Unassembled WGS sequence"/>
</dbReference>